<comment type="caution">
    <text evidence="7">The sequence shown here is derived from an EMBL/GenBank/DDBJ whole genome shotgun (WGS) entry which is preliminary data.</text>
</comment>
<dbReference type="CDD" id="cd05246">
    <property type="entry name" value="dTDP_GD_SDR_e"/>
    <property type="match status" value="1"/>
</dbReference>
<reference evidence="8" key="1">
    <citation type="journal article" date="2006" name="Proc. Natl. Acad. Sci. U.S.A.">
        <title>Genome analysis of the smallest free-living eukaryote Ostreococcus tauri unveils many unique features.</title>
        <authorList>
            <person name="Derelle E."/>
            <person name="Ferraz C."/>
            <person name="Rombauts S."/>
            <person name="Rouze P."/>
            <person name="Worden A.Z."/>
            <person name="Robbens S."/>
            <person name="Partensky F."/>
            <person name="Degroeve S."/>
            <person name="Echeynie S."/>
            <person name="Cooke R."/>
            <person name="Saeys Y."/>
            <person name="Wuyts J."/>
            <person name="Jabbari K."/>
            <person name="Bowler C."/>
            <person name="Panaud O."/>
            <person name="Piegu B."/>
            <person name="Ball S.G."/>
            <person name="Ral J.-P."/>
            <person name="Bouget F.-Y."/>
            <person name="Piganeau G."/>
            <person name="De Baets B."/>
            <person name="Picard A."/>
            <person name="Delseny M."/>
            <person name="Demaille J."/>
            <person name="Van de Peer Y."/>
            <person name="Moreau H."/>
        </authorList>
    </citation>
    <scope>NUCLEOTIDE SEQUENCE [LARGE SCALE GENOMIC DNA]</scope>
    <source>
        <strain evidence="8">OTTH 0595 / CCAP 157/2 / RCC745</strain>
    </source>
</reference>
<sequence>MSTTILLTGGAGFIASHVVRLLAEKYPKYKIVVLDKLDYCASMKNLESTRHLLNVEFIKGDIRSVDLLNFIFQKNTIDVVLHFAAQSHVDNSFGNSFEFTKNNVEGTHALLEATKRAGTVTRFVHVSTDEVYGESSFEHDSSNTEHASLLAPTNPYSATKAGAEMLVMAYGRSYGLPFIITRGNNVYGPNQYPEKAIPKFSILAATGQKISLHGDGLATRSYMHVDDAAAAFDCILHRGTVSHVYNIGAHEERTVLSVARDICEILRRDPTETITHVRDRAFNDRRYFIDCSKLLALGWTQRVSWEEGLRKTVEWYSTEDLRSFWGDFAPALTPHPSLTITHSSTSLHTLADVNDACAPEELVDEKSTPAVTFLIYGKTGWIGGMLGRLLADRKLAYFYGAARLHDGKGVQEDIDRCRPTHILNAAGITGRPNVDWCESHKREVVQTNVLGTLNLIDIARSRGIHVTNFATGCIYSYDDEHPVGGPGFTETDVANFRGSYYSNTKAMVEELIQQYDNVLQLRLRMPIDDDLLNPRNFIYKIANYEKVVDVPNSMTVLNELVPLAIDGALRKLTGIYNFTNPGVVSHNEVLQLYREYCDGEFTWENFTLEEQSKILAAPRSNNMLDTKKLEQTFPGLLDIRSALIKHVFEINRARGTRIPIRR</sequence>
<dbReference type="InterPro" id="IPR016040">
    <property type="entry name" value="NAD(P)-bd_dom"/>
</dbReference>
<evidence type="ECO:0000313" key="7">
    <source>
        <dbReference type="EMBL" id="CEG01892.1"/>
    </source>
</evidence>
<dbReference type="OrthoDB" id="16464at2759"/>
<accession>A0A096PBC9</accession>
<evidence type="ECO:0000256" key="1">
    <source>
        <dbReference type="ARBA" id="ARBA00001911"/>
    </source>
</evidence>
<name>A0A096PBC9_OSTTA</name>
<dbReference type="EMBL" id="CAID01000019">
    <property type="protein sequence ID" value="CEG01892.1"/>
    <property type="molecule type" value="Genomic_DNA"/>
</dbReference>
<reference evidence="7 8" key="2">
    <citation type="journal article" date="2014" name="BMC Genomics">
        <title>An improved genome of the model marine alga Ostreococcus tauri unfolds by assessing Illumina de novo assemblies.</title>
        <authorList>
            <person name="Blanc-Mathieu R."/>
            <person name="Verhelst B."/>
            <person name="Derelle E."/>
            <person name="Rombauts S."/>
            <person name="Bouget F.Y."/>
            <person name="Carre I."/>
            <person name="Chateau A."/>
            <person name="Eyre-Walker A."/>
            <person name="Grimsley N."/>
            <person name="Moreau H."/>
            <person name="Piegu B."/>
            <person name="Rivals E."/>
            <person name="Schackwitz W."/>
            <person name="Van de Peer Y."/>
            <person name="Piganeau G."/>
        </authorList>
    </citation>
    <scope>NUCLEOTIDE SEQUENCE [LARGE SCALE GENOMIC DNA]</scope>
    <source>
        <strain evidence="8">OTTH 0595 / CCAP 157/2 / RCC745</strain>
    </source>
</reference>
<dbReference type="Gene3D" id="3.90.25.10">
    <property type="entry name" value="UDP-galactose 4-epimerase, domain 1"/>
    <property type="match status" value="1"/>
</dbReference>
<dbReference type="Gene3D" id="3.40.50.720">
    <property type="entry name" value="NAD(P)-binding Rossmann-like Domain"/>
    <property type="match status" value="2"/>
</dbReference>
<organism evidence="7 8">
    <name type="scientific">Ostreococcus tauri</name>
    <name type="common">Marine green alga</name>
    <dbReference type="NCBI Taxonomy" id="70448"/>
    <lineage>
        <taxon>Eukaryota</taxon>
        <taxon>Viridiplantae</taxon>
        <taxon>Chlorophyta</taxon>
        <taxon>Mamiellophyceae</taxon>
        <taxon>Mamiellales</taxon>
        <taxon>Bathycoccaceae</taxon>
        <taxon>Ostreococcus</taxon>
    </lineage>
</organism>
<protein>
    <submittedName>
        <fullName evidence="7">NAD-dependent epimerase/dehydratase</fullName>
    </submittedName>
</protein>
<comment type="similarity">
    <text evidence="2">Belongs to the NAD(P)-dependent epimerase/dehydratase family.</text>
</comment>
<evidence type="ECO:0000259" key="6">
    <source>
        <dbReference type="Pfam" id="PF16363"/>
    </source>
</evidence>
<dbReference type="InParanoid" id="A0A096PBC9"/>
<dbReference type="FunFam" id="3.40.50.720:FF:000304">
    <property type="entry name" value="UDP-glucose 4,6-dehydratase"/>
    <property type="match status" value="1"/>
</dbReference>
<dbReference type="RefSeq" id="XP_003084264.2">
    <property type="nucleotide sequence ID" value="XM_003084216.2"/>
</dbReference>
<keyword evidence="3" id="KW-0520">NAD</keyword>
<keyword evidence="8" id="KW-1185">Reference proteome</keyword>
<dbReference type="Proteomes" id="UP000009170">
    <property type="component" value="Unassembled WGS sequence"/>
</dbReference>
<evidence type="ECO:0000256" key="3">
    <source>
        <dbReference type="ARBA" id="ARBA00023027"/>
    </source>
</evidence>
<feature type="domain" description="NAD(P)-binding" evidence="6">
    <location>
        <begin position="6"/>
        <end position="312"/>
    </location>
</feature>
<feature type="domain" description="NAD-dependent epimerase/dehydratase" evidence="5">
    <location>
        <begin position="374"/>
        <end position="517"/>
    </location>
</feature>
<dbReference type="GO" id="GO:0008460">
    <property type="term" value="F:dTDP-glucose 4,6-dehydratase activity"/>
    <property type="evidence" value="ECO:0007669"/>
    <property type="project" value="InterPro"/>
</dbReference>
<proteinExistence type="inferred from homology"/>
<evidence type="ECO:0000313" key="8">
    <source>
        <dbReference type="Proteomes" id="UP000009170"/>
    </source>
</evidence>
<dbReference type="InterPro" id="IPR036291">
    <property type="entry name" value="NAD(P)-bd_dom_sf"/>
</dbReference>
<comment type="cofactor">
    <cofactor evidence="1">
        <name>NAD(+)</name>
        <dbReference type="ChEBI" id="CHEBI:57540"/>
    </cofactor>
</comment>
<gene>
    <name evidence="7" type="ORF">OT_ostta19g00110</name>
</gene>
<dbReference type="KEGG" id="ota:OT_ostta19g00110"/>
<dbReference type="GO" id="GO:0009225">
    <property type="term" value="P:nucleotide-sugar metabolic process"/>
    <property type="evidence" value="ECO:0007669"/>
    <property type="project" value="InterPro"/>
</dbReference>
<dbReference type="Pfam" id="PF01370">
    <property type="entry name" value="Epimerase"/>
    <property type="match status" value="1"/>
</dbReference>
<evidence type="ECO:0000256" key="4">
    <source>
        <dbReference type="ARBA" id="ARBA00023239"/>
    </source>
</evidence>
<dbReference type="SUPFAM" id="SSF51735">
    <property type="entry name" value="NAD(P)-binding Rossmann-fold domains"/>
    <property type="match status" value="2"/>
</dbReference>
<dbReference type="STRING" id="70448.A0A096PBC9"/>
<dbReference type="InterPro" id="IPR005888">
    <property type="entry name" value="dTDP_Gluc_deHydtase"/>
</dbReference>
<evidence type="ECO:0000256" key="2">
    <source>
        <dbReference type="ARBA" id="ARBA00007637"/>
    </source>
</evidence>
<keyword evidence="4" id="KW-0456">Lyase</keyword>
<dbReference type="InterPro" id="IPR001509">
    <property type="entry name" value="Epimerase_deHydtase"/>
</dbReference>
<dbReference type="AlphaFoldDB" id="A0A096PBC9"/>
<dbReference type="FunCoup" id="A0A096PBC9">
    <property type="interactions" value="158"/>
</dbReference>
<evidence type="ECO:0000259" key="5">
    <source>
        <dbReference type="Pfam" id="PF01370"/>
    </source>
</evidence>
<dbReference type="Pfam" id="PF16363">
    <property type="entry name" value="GDP_Man_Dehyd"/>
    <property type="match status" value="1"/>
</dbReference>
<dbReference type="GeneID" id="9838401"/>
<dbReference type="PANTHER" id="PTHR43000">
    <property type="entry name" value="DTDP-D-GLUCOSE 4,6-DEHYDRATASE-RELATED"/>
    <property type="match status" value="1"/>
</dbReference>